<evidence type="ECO:0000313" key="1">
    <source>
        <dbReference type="EMBL" id="AQK93454.1"/>
    </source>
</evidence>
<sequence length="57" mass="6401">MCVPILTLIPDGVSAFFCEIVFKQGLFIHWVFSGQRELCYSQPDGRCCADNTGVIQF</sequence>
<gene>
    <name evidence="1" type="ORF">ZEAMMB73_Zm00001d010120</name>
</gene>
<protein>
    <submittedName>
        <fullName evidence="1">Uncharacterized protein</fullName>
    </submittedName>
</protein>
<dbReference type="AlphaFoldDB" id="A0A1D6FPA0"/>
<feature type="non-terminal residue" evidence="1">
    <location>
        <position position="57"/>
    </location>
</feature>
<reference evidence="1" key="1">
    <citation type="submission" date="2015-12" db="EMBL/GenBank/DDBJ databases">
        <title>Update maize B73 reference genome by single molecule sequencing technologies.</title>
        <authorList>
            <consortium name="Maize Genome Sequencing Project"/>
            <person name="Ware D."/>
        </authorList>
    </citation>
    <scope>NUCLEOTIDE SEQUENCE</scope>
    <source>
        <tissue evidence="1">Seedling</tissue>
    </source>
</reference>
<dbReference type="EMBL" id="CM000784">
    <property type="protein sequence ID" value="AQK93454.1"/>
    <property type="molecule type" value="Genomic_DNA"/>
</dbReference>
<name>A0A1D6FPA0_MAIZE</name>
<organism evidence="1">
    <name type="scientific">Zea mays</name>
    <name type="common">Maize</name>
    <dbReference type="NCBI Taxonomy" id="4577"/>
    <lineage>
        <taxon>Eukaryota</taxon>
        <taxon>Viridiplantae</taxon>
        <taxon>Streptophyta</taxon>
        <taxon>Embryophyta</taxon>
        <taxon>Tracheophyta</taxon>
        <taxon>Spermatophyta</taxon>
        <taxon>Magnoliopsida</taxon>
        <taxon>Liliopsida</taxon>
        <taxon>Poales</taxon>
        <taxon>Poaceae</taxon>
        <taxon>PACMAD clade</taxon>
        <taxon>Panicoideae</taxon>
        <taxon>Andropogonodae</taxon>
        <taxon>Andropogoneae</taxon>
        <taxon>Tripsacinae</taxon>
        <taxon>Zea</taxon>
    </lineage>
</organism>
<accession>A0A1D6FPA0</accession>
<proteinExistence type="predicted"/>